<name>A0A068SLP9_NEOGA</name>
<keyword evidence="2" id="KW-1185">Reference proteome</keyword>
<dbReference type="eggNOG" id="COG3093">
    <property type="taxonomic scope" value="Bacteria"/>
</dbReference>
<protein>
    <submittedName>
        <fullName evidence="1">Transcriptional regulator, fis family</fullName>
    </submittedName>
</protein>
<dbReference type="RefSeq" id="WP_038540641.1">
    <property type="nucleotide sequence ID" value="NZ_HG938353.1"/>
</dbReference>
<dbReference type="AlphaFoldDB" id="A0A068SLP9"/>
<proteinExistence type="predicted"/>
<dbReference type="Gene3D" id="1.10.260.40">
    <property type="entry name" value="lambda repressor-like DNA-binding domains"/>
    <property type="match status" value="1"/>
</dbReference>
<sequence>MNDAKGYVDRTESFDDFLDADGLLEETEAVALKQVIADQVRAAMAEKGLTKKAMAERMHSSRQQLDRLLDPHYPSVTLLTLRRAAAAVGRTLRIELV</sequence>
<evidence type="ECO:0000313" key="2">
    <source>
        <dbReference type="Proteomes" id="UP000028181"/>
    </source>
</evidence>
<dbReference type="HOGENOM" id="CLU_153953_0_1_5"/>
<dbReference type="GeneID" id="24258186"/>
<dbReference type="KEGG" id="ngg:RG540_CH05680"/>
<dbReference type="EMBL" id="HG938353">
    <property type="protein sequence ID" value="CDN46759.1"/>
    <property type="molecule type" value="Genomic_DNA"/>
</dbReference>
<reference evidence="2" key="1">
    <citation type="journal article" date="2014" name="BMC Genomics">
        <title>Genome sequencing of two Neorhizobium galegae strains reveals a noeT gene responsible for the unusual acetylation of the nodulation factors.</title>
        <authorList>
            <person name="Osterman J."/>
            <person name="Marsh J."/>
            <person name="Laine P.K."/>
            <person name="Zeng Z."/>
            <person name="Alatalo E."/>
            <person name="Sullivan J.T."/>
            <person name="Young J.P."/>
            <person name="Thomas-Oates J."/>
            <person name="Paulin L."/>
            <person name="Lindstrom K."/>
        </authorList>
    </citation>
    <scope>NUCLEOTIDE SEQUENCE [LARGE SCALE GENOMIC DNA]</scope>
    <source>
        <strain evidence="2">HAMBI 540</strain>
    </source>
</reference>
<dbReference type="SUPFAM" id="SSF47413">
    <property type="entry name" value="lambda repressor-like DNA-binding domains"/>
    <property type="match status" value="1"/>
</dbReference>
<dbReference type="InterPro" id="IPR010982">
    <property type="entry name" value="Lambda_DNA-bd_dom_sf"/>
</dbReference>
<evidence type="ECO:0000313" key="1">
    <source>
        <dbReference type="EMBL" id="CDN46759.1"/>
    </source>
</evidence>
<organism evidence="1 2">
    <name type="scientific">Neorhizobium galegae bv. orientalis str. HAMBI 540</name>
    <dbReference type="NCBI Taxonomy" id="1028800"/>
    <lineage>
        <taxon>Bacteria</taxon>
        <taxon>Pseudomonadati</taxon>
        <taxon>Pseudomonadota</taxon>
        <taxon>Alphaproteobacteria</taxon>
        <taxon>Hyphomicrobiales</taxon>
        <taxon>Rhizobiaceae</taxon>
        <taxon>Rhizobium/Agrobacterium group</taxon>
        <taxon>Neorhizobium</taxon>
    </lineage>
</organism>
<dbReference type="Proteomes" id="UP000028181">
    <property type="component" value="Chromosome I"/>
</dbReference>
<accession>A0A068SLP9</accession>
<gene>
    <name evidence="1" type="ORF">RG540_CH05680</name>
</gene>
<dbReference type="OrthoDB" id="9809434at2"/>
<dbReference type="GO" id="GO:0003677">
    <property type="term" value="F:DNA binding"/>
    <property type="evidence" value="ECO:0007669"/>
    <property type="project" value="InterPro"/>
</dbReference>
<dbReference type="PATRIC" id="fig|1028800.3.peg.571"/>